<gene>
    <name evidence="1" type="ORF">bsdtw1_00206</name>
</gene>
<organism evidence="1 2">
    <name type="scientific">Clostridium fungisolvens</name>
    <dbReference type="NCBI Taxonomy" id="1604897"/>
    <lineage>
        <taxon>Bacteria</taxon>
        <taxon>Bacillati</taxon>
        <taxon>Bacillota</taxon>
        <taxon>Clostridia</taxon>
        <taxon>Eubacteriales</taxon>
        <taxon>Clostridiaceae</taxon>
        <taxon>Clostridium</taxon>
    </lineage>
</organism>
<dbReference type="RefSeq" id="WP_183275737.1">
    <property type="nucleotide sequence ID" value="NZ_BLZR01000001.1"/>
</dbReference>
<evidence type="ECO:0000313" key="2">
    <source>
        <dbReference type="Proteomes" id="UP000580568"/>
    </source>
</evidence>
<proteinExistence type="predicted"/>
<sequence length="72" mass="8342">MTNKSKVTNKTYLPNDRDWYSPEGHDLISLSQTGNTYTKLPNPKTDPIVSNNISYMEFDYTDQSLYEDQDSD</sequence>
<protein>
    <submittedName>
        <fullName evidence="1">Uncharacterized protein</fullName>
    </submittedName>
</protein>
<name>A0A6V8SBC7_9CLOT</name>
<evidence type="ECO:0000313" key="1">
    <source>
        <dbReference type="EMBL" id="GFP74161.1"/>
    </source>
</evidence>
<comment type="caution">
    <text evidence="1">The sequence shown here is derived from an EMBL/GenBank/DDBJ whole genome shotgun (WGS) entry which is preliminary data.</text>
</comment>
<reference evidence="1 2" key="1">
    <citation type="submission" date="2020-07" db="EMBL/GenBank/DDBJ databases">
        <title>A new beta-1,3-glucan-decomposing anaerobic bacterium isolated from anoxic soil subjected to biological soil disinfestation.</title>
        <authorList>
            <person name="Ueki A."/>
            <person name="Tonouchi A."/>
        </authorList>
    </citation>
    <scope>NUCLEOTIDE SEQUENCE [LARGE SCALE GENOMIC DNA]</scope>
    <source>
        <strain evidence="1 2">TW1</strain>
    </source>
</reference>
<dbReference type="EMBL" id="BLZR01000001">
    <property type="protein sequence ID" value="GFP74161.1"/>
    <property type="molecule type" value="Genomic_DNA"/>
</dbReference>
<dbReference type="Proteomes" id="UP000580568">
    <property type="component" value="Unassembled WGS sequence"/>
</dbReference>
<accession>A0A6V8SBC7</accession>
<keyword evidence="2" id="KW-1185">Reference proteome</keyword>
<dbReference type="AlphaFoldDB" id="A0A6V8SBC7"/>